<dbReference type="InterPro" id="IPR036291">
    <property type="entry name" value="NAD(P)-bd_dom_sf"/>
</dbReference>
<evidence type="ECO:0000313" key="4">
    <source>
        <dbReference type="EMBL" id="STX81122.1"/>
    </source>
</evidence>
<proteinExistence type="predicted"/>
<dbReference type="RefSeq" id="WP_011947836.1">
    <property type="nucleotide sequence ID" value="NZ_BAZA01000140.1"/>
</dbReference>
<dbReference type="Gene3D" id="3.40.50.720">
    <property type="entry name" value="NAD(P)-binding Rossmann-like Domain"/>
    <property type="match status" value="1"/>
</dbReference>
<evidence type="ECO:0000259" key="1">
    <source>
        <dbReference type="Pfam" id="PF08659"/>
    </source>
</evidence>
<organism evidence="4 5">
    <name type="scientific">Legionella pneumophila</name>
    <dbReference type="NCBI Taxonomy" id="446"/>
    <lineage>
        <taxon>Bacteria</taxon>
        <taxon>Pseudomonadati</taxon>
        <taxon>Pseudomonadota</taxon>
        <taxon>Gammaproteobacteria</taxon>
        <taxon>Legionellales</taxon>
        <taxon>Legionellaceae</taxon>
        <taxon>Legionella</taxon>
    </lineage>
</organism>
<dbReference type="EMBL" id="UGOL01000001">
    <property type="protein sequence ID" value="STX81122.1"/>
    <property type="molecule type" value="Genomic_DNA"/>
</dbReference>
<dbReference type="InterPro" id="IPR013968">
    <property type="entry name" value="PKS_KR"/>
</dbReference>
<feature type="domain" description="Ketoreductase (KR)" evidence="1">
    <location>
        <begin position="8"/>
        <end position="85"/>
    </location>
</feature>
<protein>
    <submittedName>
        <fullName evidence="2">KR domain-containing protein</fullName>
    </submittedName>
</protein>
<dbReference type="SUPFAM" id="SSF51735">
    <property type="entry name" value="NAD(P)-binding Rossmann-fold domains"/>
    <property type="match status" value="1"/>
</dbReference>
<name>A0A2S6ELI9_LEGPN</name>
<reference evidence="3" key="4">
    <citation type="submission" date="2022-12" db="EMBL/GenBank/DDBJ databases">
        <title>Comparative genomics of Legionella pneumophila isolates from the West Bank and Germany support molecular epidemiology of Legionnaires disease.</title>
        <authorList>
            <person name="Zayed A.R."/>
            <person name="Bitar D.M."/>
            <person name="Steinert M."/>
            <person name="Lueck C."/>
            <person name="Brettar I."/>
            <person name="Hoefle M.G."/>
            <person name="Bunk B."/>
        </authorList>
    </citation>
    <scope>NUCLEOTIDE SEQUENCE</scope>
    <source>
        <strain evidence="3">H23</strain>
    </source>
</reference>
<dbReference type="Proteomes" id="UP001071279">
    <property type="component" value="Unassembled WGS sequence"/>
</dbReference>
<dbReference type="EMBL" id="JAPXIC010000074">
    <property type="protein sequence ID" value="MCZ4719702.1"/>
    <property type="molecule type" value="Genomic_DNA"/>
</dbReference>
<evidence type="ECO:0000313" key="5">
    <source>
        <dbReference type="Proteomes" id="UP000254631"/>
    </source>
</evidence>
<dbReference type="AlphaFoldDB" id="A0A2S6ELI9"/>
<dbReference type="Proteomes" id="UP000254631">
    <property type="component" value="Unassembled WGS sequence"/>
</dbReference>
<dbReference type="Pfam" id="PF08659">
    <property type="entry name" value="KR"/>
    <property type="match status" value="1"/>
</dbReference>
<evidence type="ECO:0000313" key="3">
    <source>
        <dbReference type="EMBL" id="MCZ4719702.1"/>
    </source>
</evidence>
<sequence length="87" mass="9847">MVKKYPILIIGGYGNFGKYIARVLSRDLRIALSIFGRDRQKAEDLVNSIKSANPITIHSCDIFQNPAETLKQVNPYKEHFSPIEGQI</sequence>
<evidence type="ECO:0000313" key="2">
    <source>
        <dbReference type="EMBL" id="HAU1879330.1"/>
    </source>
</evidence>
<reference evidence="2" key="3">
    <citation type="submission" date="2019-10" db="EMBL/GenBank/DDBJ databases">
        <authorList>
            <consortium name="NCBI Pathogen Detection Project"/>
        </authorList>
    </citation>
    <scope>NUCLEOTIDE SEQUENCE</scope>
    <source>
        <strain evidence="2">AZ00058701</strain>
    </source>
</reference>
<dbReference type="Proteomes" id="UP000866496">
    <property type="component" value="Unassembled WGS sequence"/>
</dbReference>
<gene>
    <name evidence="2" type="ORF">JBJ86_03550</name>
    <name evidence="4" type="ORF">NCTC12000_03149</name>
    <name evidence="3" type="ORF">O6C86_10830</name>
</gene>
<reference evidence="2" key="1">
    <citation type="journal article" date="2018" name="Genome Biol.">
        <title>SKESA: strategic k-mer extension for scrupulous assemblies.</title>
        <authorList>
            <person name="Souvorov A."/>
            <person name="Agarwala R."/>
            <person name="Lipman D.J."/>
        </authorList>
    </citation>
    <scope>NUCLEOTIDE SEQUENCE</scope>
    <source>
        <strain evidence="2">AZ00058701</strain>
    </source>
</reference>
<dbReference type="EMBL" id="DACWHX010000004">
    <property type="protein sequence ID" value="HAU1879330.1"/>
    <property type="molecule type" value="Genomic_DNA"/>
</dbReference>
<reference evidence="4 5" key="2">
    <citation type="submission" date="2018-06" db="EMBL/GenBank/DDBJ databases">
        <authorList>
            <consortium name="Pathogen Informatics"/>
            <person name="Doyle S."/>
        </authorList>
    </citation>
    <scope>NUCLEOTIDE SEQUENCE [LARGE SCALE GENOMIC DNA]</scope>
    <source>
        <strain evidence="4 5">NCTC12000</strain>
    </source>
</reference>
<accession>A0A2S6ELI9</accession>